<keyword evidence="2" id="KW-1185">Reference proteome</keyword>
<dbReference type="OrthoDB" id="436818at2759"/>
<dbReference type="EMBL" id="CAJNJA010044510">
    <property type="protein sequence ID" value="CAE7802429.1"/>
    <property type="molecule type" value="Genomic_DNA"/>
</dbReference>
<sequence length="431" mass="47057">MPTPLGPCGPAGAATSWDWHRESALVAKDPGASHLGRASSVYTAWCQMKELCTVKTSEVFDASSSAFAMFFPPLPKEPDATLAGDAPKEARDQMPDLRLATPLLDENLRGYGSMPGIPMSFTLSEYCAREPPFSPASTVSYGRQAPVSPAATEYCYGRQAPVSPASTHYFYATDAPDSPASTTYIFGREAPSSPASTVCDYQTFEAPLPEYDGREALTEVLSPKKFPTHPNWRHFSEDRSQARNNFGEHCPSQWCGLFNSCCPDAVPESCSRCQQALGSFFDHHCPKCSQAVCVSCIETLNYQTFRCSCGDELSNQPMIARAQWMFGVCRSTMQAFDFITGTNLAGPSHAVAPVIPESYTEMPSPAAPLPSSLPSILGHRPRVSQSTEVFKTNLPGEMPCSPVARRWARAGVNKKKARRSSYELRQRCVLP</sequence>
<accession>A0A812YY11</accession>
<reference evidence="1" key="1">
    <citation type="submission" date="2021-02" db="EMBL/GenBank/DDBJ databases">
        <authorList>
            <person name="Dougan E. K."/>
            <person name="Rhodes N."/>
            <person name="Thang M."/>
            <person name="Chan C."/>
        </authorList>
    </citation>
    <scope>NUCLEOTIDE SEQUENCE</scope>
</reference>
<organism evidence="1 2">
    <name type="scientific">Symbiodinium necroappetens</name>
    <dbReference type="NCBI Taxonomy" id="1628268"/>
    <lineage>
        <taxon>Eukaryota</taxon>
        <taxon>Sar</taxon>
        <taxon>Alveolata</taxon>
        <taxon>Dinophyceae</taxon>
        <taxon>Suessiales</taxon>
        <taxon>Symbiodiniaceae</taxon>
        <taxon>Symbiodinium</taxon>
    </lineage>
</organism>
<dbReference type="Proteomes" id="UP000601435">
    <property type="component" value="Unassembled WGS sequence"/>
</dbReference>
<protein>
    <submittedName>
        <fullName evidence="1">NNT protein</fullName>
    </submittedName>
</protein>
<evidence type="ECO:0000313" key="1">
    <source>
        <dbReference type="EMBL" id="CAE7802429.1"/>
    </source>
</evidence>
<gene>
    <name evidence="1" type="primary">NNT</name>
    <name evidence="1" type="ORF">SNEC2469_LOCUS23691</name>
</gene>
<name>A0A812YY11_9DINO</name>
<proteinExistence type="predicted"/>
<comment type="caution">
    <text evidence="1">The sequence shown here is derived from an EMBL/GenBank/DDBJ whole genome shotgun (WGS) entry which is preliminary data.</text>
</comment>
<dbReference type="AlphaFoldDB" id="A0A812YY11"/>
<evidence type="ECO:0000313" key="2">
    <source>
        <dbReference type="Proteomes" id="UP000601435"/>
    </source>
</evidence>